<dbReference type="Proteomes" id="UP000006882">
    <property type="component" value="Chromosome G1"/>
</dbReference>
<protein>
    <submittedName>
        <fullName evidence="1">Uncharacterized protein</fullName>
    </submittedName>
</protein>
<evidence type="ECO:0000313" key="2">
    <source>
        <dbReference type="Proteomes" id="UP000006882"/>
    </source>
</evidence>
<sequence>MTILAQCQPSNQTNKKIAEFLEAICEVALRKLLKKSQSVSSSTHSPHRYLTQTGRRNIAQLHNANFKKLQSQCLAAHIQTR</sequence>
<keyword evidence="2" id="KW-1185">Reference proteome</keyword>
<dbReference type="AlphaFoldDB" id="A0A251QTX0"/>
<dbReference type="Gramene" id="ONI27291">
    <property type="protein sequence ID" value="ONI27291"/>
    <property type="gene ID" value="PRUPE_1G077800"/>
</dbReference>
<gene>
    <name evidence="1" type="ORF">PRUPE_1G077800</name>
</gene>
<name>A0A251QTX0_PRUPE</name>
<dbReference type="EMBL" id="CM007651">
    <property type="protein sequence ID" value="ONI27291.1"/>
    <property type="molecule type" value="Genomic_DNA"/>
</dbReference>
<accession>A0A251QTX0</accession>
<proteinExistence type="predicted"/>
<organism evidence="1 2">
    <name type="scientific">Prunus persica</name>
    <name type="common">Peach</name>
    <name type="synonym">Amygdalus persica</name>
    <dbReference type="NCBI Taxonomy" id="3760"/>
    <lineage>
        <taxon>Eukaryota</taxon>
        <taxon>Viridiplantae</taxon>
        <taxon>Streptophyta</taxon>
        <taxon>Embryophyta</taxon>
        <taxon>Tracheophyta</taxon>
        <taxon>Spermatophyta</taxon>
        <taxon>Magnoliopsida</taxon>
        <taxon>eudicotyledons</taxon>
        <taxon>Gunneridae</taxon>
        <taxon>Pentapetalae</taxon>
        <taxon>rosids</taxon>
        <taxon>fabids</taxon>
        <taxon>Rosales</taxon>
        <taxon>Rosaceae</taxon>
        <taxon>Amygdaloideae</taxon>
        <taxon>Amygdaleae</taxon>
        <taxon>Prunus</taxon>
    </lineage>
</organism>
<reference evidence="1 2" key="1">
    <citation type="journal article" date="2013" name="Nat. Genet.">
        <title>The high-quality draft genome of peach (Prunus persica) identifies unique patterns of genetic diversity, domestication and genome evolution.</title>
        <authorList>
            <consortium name="International Peach Genome Initiative"/>
            <person name="Verde I."/>
            <person name="Abbott A.G."/>
            <person name="Scalabrin S."/>
            <person name="Jung S."/>
            <person name="Shu S."/>
            <person name="Marroni F."/>
            <person name="Zhebentyayeva T."/>
            <person name="Dettori M.T."/>
            <person name="Grimwood J."/>
            <person name="Cattonaro F."/>
            <person name="Zuccolo A."/>
            <person name="Rossini L."/>
            <person name="Jenkins J."/>
            <person name="Vendramin E."/>
            <person name="Meisel L.A."/>
            <person name="Decroocq V."/>
            <person name="Sosinski B."/>
            <person name="Prochnik S."/>
            <person name="Mitros T."/>
            <person name="Policriti A."/>
            <person name="Cipriani G."/>
            <person name="Dondini L."/>
            <person name="Ficklin S."/>
            <person name="Goodstein D.M."/>
            <person name="Xuan P."/>
            <person name="Del Fabbro C."/>
            <person name="Aramini V."/>
            <person name="Copetti D."/>
            <person name="Gonzalez S."/>
            <person name="Horner D.S."/>
            <person name="Falchi R."/>
            <person name="Lucas S."/>
            <person name="Mica E."/>
            <person name="Maldonado J."/>
            <person name="Lazzari B."/>
            <person name="Bielenberg D."/>
            <person name="Pirona R."/>
            <person name="Miculan M."/>
            <person name="Barakat A."/>
            <person name="Testolin R."/>
            <person name="Stella A."/>
            <person name="Tartarini S."/>
            <person name="Tonutti P."/>
            <person name="Arus P."/>
            <person name="Orellana A."/>
            <person name="Wells C."/>
            <person name="Main D."/>
            <person name="Vizzotto G."/>
            <person name="Silva H."/>
            <person name="Salamini F."/>
            <person name="Schmutz J."/>
            <person name="Morgante M."/>
            <person name="Rokhsar D.S."/>
        </authorList>
    </citation>
    <scope>NUCLEOTIDE SEQUENCE [LARGE SCALE GENOMIC DNA]</scope>
    <source>
        <strain evidence="2">cv. Nemared</strain>
    </source>
</reference>
<evidence type="ECO:0000313" key="1">
    <source>
        <dbReference type="EMBL" id="ONI27291.1"/>
    </source>
</evidence>